<keyword evidence="2" id="KW-1003">Cell membrane</keyword>
<feature type="transmembrane region" description="Helical" evidence="8">
    <location>
        <begin position="375"/>
        <end position="399"/>
    </location>
</feature>
<dbReference type="GO" id="GO:0016758">
    <property type="term" value="F:hexosyltransferase activity"/>
    <property type="evidence" value="ECO:0007669"/>
    <property type="project" value="InterPro"/>
</dbReference>
<name>A0A9D2QIL7_9CORY</name>
<keyword evidence="6 8" id="KW-0472">Membrane</keyword>
<comment type="similarity">
    <text evidence="7">Belongs to the glycosyltransferase 87 family.</text>
</comment>
<organism evidence="9 10">
    <name type="scientific">Candidatus Corynebacterium faecigallinarum</name>
    <dbReference type="NCBI Taxonomy" id="2838528"/>
    <lineage>
        <taxon>Bacteria</taxon>
        <taxon>Bacillati</taxon>
        <taxon>Actinomycetota</taxon>
        <taxon>Actinomycetes</taxon>
        <taxon>Mycobacteriales</taxon>
        <taxon>Corynebacteriaceae</taxon>
        <taxon>Corynebacterium</taxon>
    </lineage>
</organism>
<proteinExistence type="inferred from homology"/>
<gene>
    <name evidence="9" type="ORF">H9751_11870</name>
</gene>
<evidence type="ECO:0000256" key="2">
    <source>
        <dbReference type="ARBA" id="ARBA00022475"/>
    </source>
</evidence>
<protein>
    <submittedName>
        <fullName evidence="9">DUF2029 domain-containing protein</fullName>
    </submittedName>
</protein>
<feature type="transmembrane region" description="Helical" evidence="8">
    <location>
        <begin position="341"/>
        <end position="363"/>
    </location>
</feature>
<keyword evidence="3" id="KW-0808">Transferase</keyword>
<accession>A0A9D2QIL7</accession>
<dbReference type="InterPro" id="IPR018584">
    <property type="entry name" value="GT87"/>
</dbReference>
<evidence type="ECO:0000256" key="5">
    <source>
        <dbReference type="ARBA" id="ARBA00022989"/>
    </source>
</evidence>
<reference evidence="9" key="1">
    <citation type="journal article" date="2021" name="PeerJ">
        <title>Extensive microbial diversity within the chicken gut microbiome revealed by metagenomics and culture.</title>
        <authorList>
            <person name="Gilroy R."/>
            <person name="Ravi A."/>
            <person name="Getino M."/>
            <person name="Pursley I."/>
            <person name="Horton D.L."/>
            <person name="Alikhan N.F."/>
            <person name="Baker D."/>
            <person name="Gharbi K."/>
            <person name="Hall N."/>
            <person name="Watson M."/>
            <person name="Adriaenssens E.M."/>
            <person name="Foster-Nyarko E."/>
            <person name="Jarju S."/>
            <person name="Secka A."/>
            <person name="Antonio M."/>
            <person name="Oren A."/>
            <person name="Chaudhuri R.R."/>
            <person name="La Ragione R."/>
            <person name="Hildebrand F."/>
            <person name="Pallen M.J."/>
        </authorList>
    </citation>
    <scope>NUCLEOTIDE SEQUENCE</scope>
    <source>
        <strain evidence="9">ChiHjej13B12-4958</strain>
    </source>
</reference>
<evidence type="ECO:0000256" key="1">
    <source>
        <dbReference type="ARBA" id="ARBA00004651"/>
    </source>
</evidence>
<comment type="caution">
    <text evidence="9">The sequence shown here is derived from an EMBL/GenBank/DDBJ whole genome shotgun (WGS) entry which is preliminary data.</text>
</comment>
<feature type="transmembrane region" description="Helical" evidence="8">
    <location>
        <begin position="181"/>
        <end position="201"/>
    </location>
</feature>
<feature type="transmembrane region" description="Helical" evidence="8">
    <location>
        <begin position="105"/>
        <end position="138"/>
    </location>
</feature>
<keyword evidence="4 8" id="KW-0812">Transmembrane</keyword>
<feature type="transmembrane region" description="Helical" evidence="8">
    <location>
        <begin position="292"/>
        <end position="310"/>
    </location>
</feature>
<dbReference type="Pfam" id="PF09594">
    <property type="entry name" value="GT87"/>
    <property type="match status" value="1"/>
</dbReference>
<reference evidence="9" key="2">
    <citation type="submission" date="2021-04" db="EMBL/GenBank/DDBJ databases">
        <authorList>
            <person name="Gilroy R."/>
        </authorList>
    </citation>
    <scope>NUCLEOTIDE SEQUENCE</scope>
    <source>
        <strain evidence="9">ChiHjej13B12-4958</strain>
    </source>
</reference>
<evidence type="ECO:0000256" key="7">
    <source>
        <dbReference type="ARBA" id="ARBA00024033"/>
    </source>
</evidence>
<dbReference type="GO" id="GO:0005886">
    <property type="term" value="C:plasma membrane"/>
    <property type="evidence" value="ECO:0007669"/>
    <property type="project" value="UniProtKB-SubCell"/>
</dbReference>
<evidence type="ECO:0000256" key="6">
    <source>
        <dbReference type="ARBA" id="ARBA00023136"/>
    </source>
</evidence>
<evidence type="ECO:0000256" key="4">
    <source>
        <dbReference type="ARBA" id="ARBA00022692"/>
    </source>
</evidence>
<evidence type="ECO:0000256" key="3">
    <source>
        <dbReference type="ARBA" id="ARBA00022679"/>
    </source>
</evidence>
<dbReference type="EMBL" id="DWVP01000024">
    <property type="protein sequence ID" value="HJC86207.1"/>
    <property type="molecule type" value="Genomic_DNA"/>
</dbReference>
<evidence type="ECO:0000256" key="8">
    <source>
        <dbReference type="SAM" id="Phobius"/>
    </source>
</evidence>
<dbReference type="AlphaFoldDB" id="A0A9D2QIL7"/>
<keyword evidence="5 8" id="KW-1133">Transmembrane helix</keyword>
<feature type="transmembrane region" description="Helical" evidence="8">
    <location>
        <begin position="150"/>
        <end position="169"/>
    </location>
</feature>
<sequence>MVALGWVVAHVIPVYWVSHDGEALGDVRYYRWGMTGQMDGAMDEYPEVGTWPVKLVHLLTGPELTDVAESRFIAGFILLNILTSAVFAALLWWRGKVRGTATAVWFWILFIAVSGPIVVTRLDLFLGLVIAGAVWLLFSNSRARHLAPALLATATMMKLWPGVLGAVLIGGGRRRSTWVRVAVFAVSLAALCLLVVAAGSVDRLVSPLTYQGDRGLQIESVAATPLMLAAAIASYRDPSTAGTWEIGYAASKSYEITGPGADAAIAVATVAQVVMLLAAAVWAVVRLVRDDWTPTLVLASVLLLTVLVIATNKVLSPQYIVWLAPVAAVGLLVLTGKTRRWILAVSGLVLLLAALTAMVYPLLYDGLLSSAPDLGATVVLTLRSITVVVLAVVCAGWTLSSSGRAAPATAAG</sequence>
<dbReference type="Proteomes" id="UP000823858">
    <property type="component" value="Unassembled WGS sequence"/>
</dbReference>
<feature type="transmembrane region" description="Helical" evidence="8">
    <location>
        <begin position="263"/>
        <end position="285"/>
    </location>
</feature>
<feature type="transmembrane region" description="Helical" evidence="8">
    <location>
        <begin position="316"/>
        <end position="334"/>
    </location>
</feature>
<evidence type="ECO:0000313" key="9">
    <source>
        <dbReference type="EMBL" id="HJC86207.1"/>
    </source>
</evidence>
<evidence type="ECO:0000313" key="10">
    <source>
        <dbReference type="Proteomes" id="UP000823858"/>
    </source>
</evidence>
<comment type="subcellular location">
    <subcellularLocation>
        <location evidence="1">Cell membrane</location>
        <topology evidence="1">Multi-pass membrane protein</topology>
    </subcellularLocation>
</comment>
<feature type="transmembrane region" description="Helical" evidence="8">
    <location>
        <begin position="72"/>
        <end position="93"/>
    </location>
</feature>